<dbReference type="AlphaFoldDB" id="A0AAE3QZF6"/>
<name>A0AAE3QZF6_9BACT</name>
<evidence type="ECO:0000313" key="2">
    <source>
        <dbReference type="EMBL" id="MDJ1500871.1"/>
    </source>
</evidence>
<organism evidence="2 3">
    <name type="scientific">Xanthocytophaga agilis</name>
    <dbReference type="NCBI Taxonomy" id="3048010"/>
    <lineage>
        <taxon>Bacteria</taxon>
        <taxon>Pseudomonadati</taxon>
        <taxon>Bacteroidota</taxon>
        <taxon>Cytophagia</taxon>
        <taxon>Cytophagales</taxon>
        <taxon>Rhodocytophagaceae</taxon>
        <taxon>Xanthocytophaga</taxon>
    </lineage>
</organism>
<dbReference type="InterPro" id="IPR021320">
    <property type="entry name" value="DUF2905"/>
</dbReference>
<keyword evidence="1" id="KW-1133">Transmembrane helix</keyword>
<keyword evidence="1" id="KW-0472">Membrane</keyword>
<dbReference type="PANTHER" id="PTHR36443">
    <property type="entry name" value="BSR5223 PROTEIN"/>
    <property type="match status" value="1"/>
</dbReference>
<feature type="transmembrane region" description="Helical" evidence="1">
    <location>
        <begin position="5"/>
        <end position="22"/>
    </location>
</feature>
<comment type="caution">
    <text evidence="2">The sequence shown here is derived from an EMBL/GenBank/DDBJ whole genome shotgun (WGS) entry which is preliminary data.</text>
</comment>
<reference evidence="2" key="1">
    <citation type="submission" date="2023-05" db="EMBL/GenBank/DDBJ databases">
        <authorList>
            <person name="Zhang X."/>
        </authorList>
    </citation>
    <scope>NUCLEOTIDE SEQUENCE</scope>
    <source>
        <strain evidence="2">BD1B2-1</strain>
    </source>
</reference>
<keyword evidence="1" id="KW-0812">Transmembrane</keyword>
<feature type="transmembrane region" description="Helical" evidence="1">
    <location>
        <begin position="42"/>
        <end position="65"/>
    </location>
</feature>
<accession>A0AAE3QZF6</accession>
<evidence type="ECO:0000313" key="3">
    <source>
        <dbReference type="Proteomes" id="UP001232063"/>
    </source>
</evidence>
<proteinExistence type="predicted"/>
<dbReference type="EMBL" id="JASJOU010000002">
    <property type="protein sequence ID" value="MDJ1500871.1"/>
    <property type="molecule type" value="Genomic_DNA"/>
</dbReference>
<dbReference type="RefSeq" id="WP_314510398.1">
    <property type="nucleotide sequence ID" value="NZ_JASJOU010000002.1"/>
</dbReference>
<evidence type="ECO:0000256" key="1">
    <source>
        <dbReference type="SAM" id="Phobius"/>
    </source>
</evidence>
<sequence>MGRTLIILGIILVIVGIGITYGPRLPFLGKLPGDILVKKENFTFYFPLATSILLSILFSLVLYLIRKFGQ</sequence>
<protein>
    <submittedName>
        <fullName evidence="2">DUF2905 domain-containing protein</fullName>
    </submittedName>
</protein>
<dbReference type="Proteomes" id="UP001232063">
    <property type="component" value="Unassembled WGS sequence"/>
</dbReference>
<gene>
    <name evidence="2" type="ORF">QNI22_09440</name>
</gene>
<dbReference type="PANTHER" id="PTHR36443:SF1">
    <property type="entry name" value="BSR5223 PROTEIN"/>
    <property type="match status" value="1"/>
</dbReference>
<keyword evidence="3" id="KW-1185">Reference proteome</keyword>
<dbReference type="Pfam" id="PF11146">
    <property type="entry name" value="DUF2905"/>
    <property type="match status" value="1"/>
</dbReference>